<feature type="active site" description="Proton acceptor; specific for L-alanine" evidence="5">
    <location>
        <position position="263"/>
    </location>
</feature>
<evidence type="ECO:0000256" key="7">
    <source>
        <dbReference type="PIRSR" id="PIRSR600821-52"/>
    </source>
</evidence>
<dbReference type="eggNOG" id="COG0787">
    <property type="taxonomic scope" value="Bacteria"/>
</dbReference>
<dbReference type="PANTHER" id="PTHR30511">
    <property type="entry name" value="ALANINE RACEMASE"/>
    <property type="match status" value="1"/>
</dbReference>
<dbReference type="Pfam" id="PF01168">
    <property type="entry name" value="Ala_racemase_N"/>
    <property type="match status" value="1"/>
</dbReference>
<dbReference type="PRINTS" id="PR00992">
    <property type="entry name" value="ALARACEMASE"/>
</dbReference>
<comment type="similarity">
    <text evidence="5">Belongs to the alanine racemase family.</text>
</comment>
<dbReference type="SUPFAM" id="SSF50621">
    <property type="entry name" value="Alanine racemase C-terminal domain-like"/>
    <property type="match status" value="1"/>
</dbReference>
<feature type="binding site" evidence="5 7">
    <location>
        <position position="312"/>
    </location>
    <ligand>
        <name>substrate</name>
    </ligand>
</feature>
<comment type="pathway">
    <text evidence="5">Amino-acid biosynthesis; D-alanine biosynthesis; D-alanine from L-alanine: step 1/1.</text>
</comment>
<dbReference type="GO" id="GO:0030632">
    <property type="term" value="P:D-alanine biosynthetic process"/>
    <property type="evidence" value="ECO:0007669"/>
    <property type="project" value="UniProtKB-UniRule"/>
</dbReference>
<evidence type="ECO:0000256" key="1">
    <source>
        <dbReference type="ARBA" id="ARBA00000316"/>
    </source>
</evidence>
<evidence type="ECO:0000259" key="8">
    <source>
        <dbReference type="SMART" id="SM01005"/>
    </source>
</evidence>
<reference evidence="9" key="1">
    <citation type="journal article" date="2014" name="Genome Announc.">
        <title>Draft Genome Sequences of Marine Flavobacterium Nonlabens Strains NR17, NR24, NR27, NR32, NR33, and Ara13.</title>
        <authorList>
            <person name="Nakanishi M."/>
            <person name="Meirelles P."/>
            <person name="Suzuki R."/>
            <person name="Takatani N."/>
            <person name="Mino S."/>
            <person name="Suda W."/>
            <person name="Oshima K."/>
            <person name="Hattori M."/>
            <person name="Ohkuma M."/>
            <person name="Hosokawa M."/>
            <person name="Miyashita K."/>
            <person name="Thompson F.L."/>
            <person name="Niwa A."/>
            <person name="Sawabe T."/>
            <person name="Sawabe T."/>
        </authorList>
    </citation>
    <scope>NUCLEOTIDE SEQUENCE [LARGE SCALE GENOMIC DNA]</scope>
    <source>
        <strain evidence="9">JCM 19294</strain>
    </source>
</reference>
<comment type="function">
    <text evidence="5">Catalyzes the interconversion of L-alanine and D-alanine. May also act on other amino acids.</text>
</comment>
<keyword evidence="4 5" id="KW-0413">Isomerase</keyword>
<comment type="cofactor">
    <cofactor evidence="2 5 6">
        <name>pyridoxal 5'-phosphate</name>
        <dbReference type="ChEBI" id="CHEBI:597326"/>
    </cofactor>
</comment>
<dbReference type="EMBL" id="BBML01000001">
    <property type="protein sequence ID" value="GAK95833.1"/>
    <property type="molecule type" value="Genomic_DNA"/>
</dbReference>
<evidence type="ECO:0000256" key="6">
    <source>
        <dbReference type="PIRSR" id="PIRSR600821-50"/>
    </source>
</evidence>
<dbReference type="GO" id="GO:0008784">
    <property type="term" value="F:alanine racemase activity"/>
    <property type="evidence" value="ECO:0007669"/>
    <property type="project" value="UniProtKB-UniRule"/>
</dbReference>
<feature type="active site" description="Proton acceptor; specific for D-alanine" evidence="5">
    <location>
        <position position="37"/>
    </location>
</feature>
<dbReference type="FunFam" id="3.20.20.10:FF:000002">
    <property type="entry name" value="Alanine racemase"/>
    <property type="match status" value="1"/>
</dbReference>
<dbReference type="InterPro" id="IPR011079">
    <property type="entry name" value="Ala_racemase_C"/>
</dbReference>
<dbReference type="PANTHER" id="PTHR30511:SF0">
    <property type="entry name" value="ALANINE RACEMASE, CATABOLIC-RELATED"/>
    <property type="match status" value="1"/>
</dbReference>
<evidence type="ECO:0000256" key="4">
    <source>
        <dbReference type="ARBA" id="ARBA00023235"/>
    </source>
</evidence>
<accession>A0A090Q290</accession>
<dbReference type="EC" id="5.1.1.1" evidence="5"/>
<dbReference type="GO" id="GO:0030170">
    <property type="term" value="F:pyridoxal phosphate binding"/>
    <property type="evidence" value="ECO:0007669"/>
    <property type="project" value="UniProtKB-UniRule"/>
</dbReference>
<evidence type="ECO:0000313" key="10">
    <source>
        <dbReference type="Proteomes" id="UP000029221"/>
    </source>
</evidence>
<dbReference type="InterPro" id="IPR009006">
    <property type="entry name" value="Ala_racemase/Decarboxylase_C"/>
</dbReference>
<organism evidence="9 10">
    <name type="scientific">Nonlabens tegetincola</name>
    <dbReference type="NCBI Taxonomy" id="323273"/>
    <lineage>
        <taxon>Bacteria</taxon>
        <taxon>Pseudomonadati</taxon>
        <taxon>Bacteroidota</taxon>
        <taxon>Flavobacteriia</taxon>
        <taxon>Flavobacteriales</taxon>
        <taxon>Flavobacteriaceae</taxon>
        <taxon>Nonlabens</taxon>
    </lineage>
</organism>
<feature type="modified residue" description="N6-(pyridoxal phosphate)lysine" evidence="5 6">
    <location>
        <position position="37"/>
    </location>
</feature>
<dbReference type="Gene3D" id="2.40.37.10">
    <property type="entry name" value="Lyase, Ornithine Decarboxylase, Chain A, domain 1"/>
    <property type="match status" value="1"/>
</dbReference>
<dbReference type="CDD" id="cd00430">
    <property type="entry name" value="PLPDE_III_AR"/>
    <property type="match status" value="1"/>
</dbReference>
<evidence type="ECO:0000256" key="5">
    <source>
        <dbReference type="HAMAP-Rule" id="MF_01201"/>
    </source>
</evidence>
<dbReference type="SMART" id="SM01005">
    <property type="entry name" value="Ala_racemase_C"/>
    <property type="match status" value="1"/>
</dbReference>
<dbReference type="STRING" id="319236.BST91_11625"/>
<dbReference type="InterPro" id="IPR029066">
    <property type="entry name" value="PLP-binding_barrel"/>
</dbReference>
<dbReference type="GO" id="GO:0005829">
    <property type="term" value="C:cytosol"/>
    <property type="evidence" value="ECO:0007669"/>
    <property type="project" value="TreeGrafter"/>
</dbReference>
<keyword evidence="3 5" id="KW-0663">Pyridoxal phosphate</keyword>
<proteinExistence type="inferred from homology"/>
<dbReference type="RefSeq" id="WP_042276605.1">
    <property type="nucleotide sequence ID" value="NZ_BBML01000001.1"/>
</dbReference>
<feature type="binding site" evidence="5 7">
    <location>
        <position position="135"/>
    </location>
    <ligand>
        <name>substrate</name>
    </ligand>
</feature>
<dbReference type="SUPFAM" id="SSF51419">
    <property type="entry name" value="PLP-binding barrel"/>
    <property type="match status" value="1"/>
</dbReference>
<evidence type="ECO:0000256" key="3">
    <source>
        <dbReference type="ARBA" id="ARBA00022898"/>
    </source>
</evidence>
<gene>
    <name evidence="9" type="ORF">JCM19294_2615</name>
</gene>
<comment type="caution">
    <text evidence="9">The sequence shown here is derived from an EMBL/GenBank/DDBJ whole genome shotgun (WGS) entry which is preliminary data.</text>
</comment>
<dbReference type="Proteomes" id="UP000029221">
    <property type="component" value="Unassembled WGS sequence"/>
</dbReference>
<name>A0A090Q290_9FLAO</name>
<dbReference type="InterPro" id="IPR000821">
    <property type="entry name" value="Ala_racemase"/>
</dbReference>
<evidence type="ECO:0000313" key="9">
    <source>
        <dbReference type="EMBL" id="GAK95833.1"/>
    </source>
</evidence>
<keyword evidence="10" id="KW-1185">Reference proteome</keyword>
<feature type="domain" description="Alanine racemase C-terminal" evidence="8">
    <location>
        <begin position="242"/>
        <end position="366"/>
    </location>
</feature>
<dbReference type="NCBIfam" id="TIGR00492">
    <property type="entry name" value="alr"/>
    <property type="match status" value="1"/>
</dbReference>
<evidence type="ECO:0000256" key="2">
    <source>
        <dbReference type="ARBA" id="ARBA00001933"/>
    </source>
</evidence>
<dbReference type="AlphaFoldDB" id="A0A090Q290"/>
<dbReference type="UniPathway" id="UPA00042">
    <property type="reaction ID" value="UER00497"/>
</dbReference>
<sequence>MIHRGTRLVVNLAALEHNYKFLRSKTSDSTLFMAVVKAQAYGHGLVPVAQKLQECGVDYFAVAYVDEAVELRNNGITTPILVLHAQQHNLPDCIERCIEPVIYSKEMLEDFYAFAKAKHQTNYPVHLEFNTGLNRIGIDGEELDAILEMLNKQDHLKVKGLMSHLAASEDLEEITFTQKQIDTFTELAKKAESVLGYDCIKHQCNTSGILNFPNAHFDMVRSGIGLYGYGNDKKYQDNFKPVGTLKSVVSQVRSIKKGESISYNRSHHASKDMTYAVIPLGHGDGMKRVYGYGGAFVYINGKPARTLGIICMDMFMVDVTDIPCKRGDEVVIYDNEHNAQEMAEEVGIISYELITGIQARVPRVYIEEGV</sequence>
<dbReference type="InterPro" id="IPR001608">
    <property type="entry name" value="Ala_racemase_N"/>
</dbReference>
<comment type="catalytic activity">
    <reaction evidence="1 5">
        <text>L-alanine = D-alanine</text>
        <dbReference type="Rhea" id="RHEA:20249"/>
        <dbReference type="ChEBI" id="CHEBI:57416"/>
        <dbReference type="ChEBI" id="CHEBI:57972"/>
        <dbReference type="EC" id="5.1.1.1"/>
    </reaction>
</comment>
<dbReference type="HAMAP" id="MF_01201">
    <property type="entry name" value="Ala_racemase"/>
    <property type="match status" value="1"/>
</dbReference>
<protein>
    <recommendedName>
        <fullName evidence="5">Alanine racemase</fullName>
        <ecNumber evidence="5">5.1.1.1</ecNumber>
    </recommendedName>
</protein>
<dbReference type="Gene3D" id="3.20.20.10">
    <property type="entry name" value="Alanine racemase"/>
    <property type="match status" value="1"/>
</dbReference>
<dbReference type="Pfam" id="PF00842">
    <property type="entry name" value="Ala_racemase_C"/>
    <property type="match status" value="1"/>
</dbReference>